<feature type="chain" id="PRO_5004215209" evidence="1">
    <location>
        <begin position="28"/>
        <end position="263"/>
    </location>
</feature>
<name>Q2SMP3_HAHCH</name>
<organism evidence="3 4">
    <name type="scientific">Hahella chejuensis (strain KCTC 2396)</name>
    <dbReference type="NCBI Taxonomy" id="349521"/>
    <lineage>
        <taxon>Bacteria</taxon>
        <taxon>Pseudomonadati</taxon>
        <taxon>Pseudomonadota</taxon>
        <taxon>Gammaproteobacteria</taxon>
        <taxon>Oceanospirillales</taxon>
        <taxon>Hahellaceae</taxon>
        <taxon>Hahella</taxon>
    </lineage>
</organism>
<evidence type="ECO:0000259" key="2">
    <source>
        <dbReference type="Pfam" id="PF00497"/>
    </source>
</evidence>
<dbReference type="KEGG" id="hch:HCH_01208"/>
<dbReference type="eggNOG" id="COG0834">
    <property type="taxonomic scope" value="Bacteria"/>
</dbReference>
<sequence>MFRSKKLKLRSLLLTCVFLLPSGLTMAADPAGGLRFITEESPPYNYTENGQLKGSSVDLLEAMLHIIGSERTRKDIQVHPWARGYRMVLNEPNTVLFSTRRNPDREDLFRWVGPVASSPVVLIARKRRDFEVKQLSDLNDLSVVAVASDMGEQVLDAYHIPKDIRQTVSHPDIAARMLIFRRIHLWSYGQRTALWLLKQQGAKLEDYESVWSFGSAGDLYFAFHKGTPDETIQLFQHVLDQLKNDHGDDGLSTYERVLKSYIE</sequence>
<evidence type="ECO:0000313" key="4">
    <source>
        <dbReference type="Proteomes" id="UP000000238"/>
    </source>
</evidence>
<gene>
    <name evidence="3" type="ordered locus">HCH_01208</name>
</gene>
<dbReference type="Proteomes" id="UP000000238">
    <property type="component" value="Chromosome"/>
</dbReference>
<keyword evidence="1" id="KW-0732">Signal</keyword>
<dbReference type="RefSeq" id="WP_011395154.1">
    <property type="nucleotide sequence ID" value="NC_007645.1"/>
</dbReference>
<keyword evidence="4" id="KW-1185">Reference proteome</keyword>
<dbReference type="PANTHER" id="PTHR38834">
    <property type="entry name" value="PERIPLASMIC SUBSTRATE BINDING PROTEIN FAMILY 3"/>
    <property type="match status" value="1"/>
</dbReference>
<evidence type="ECO:0000256" key="1">
    <source>
        <dbReference type="SAM" id="SignalP"/>
    </source>
</evidence>
<dbReference type="PANTHER" id="PTHR38834:SF3">
    <property type="entry name" value="SOLUTE-BINDING PROTEIN FAMILY 3_N-TERMINAL DOMAIN-CONTAINING PROTEIN"/>
    <property type="match status" value="1"/>
</dbReference>
<dbReference type="OrthoDB" id="8587856at2"/>
<evidence type="ECO:0000313" key="3">
    <source>
        <dbReference type="EMBL" id="ABC28081.1"/>
    </source>
</evidence>
<dbReference type="STRING" id="349521.HCH_01208"/>
<accession>Q2SMP3</accession>
<proteinExistence type="predicted"/>
<dbReference type="EMBL" id="CP000155">
    <property type="protein sequence ID" value="ABC28081.1"/>
    <property type="molecule type" value="Genomic_DNA"/>
</dbReference>
<dbReference type="AlphaFoldDB" id="Q2SMP3"/>
<dbReference type="Pfam" id="PF00497">
    <property type="entry name" value="SBP_bac_3"/>
    <property type="match status" value="1"/>
</dbReference>
<dbReference type="HOGENOM" id="CLU_064076_1_1_6"/>
<feature type="signal peptide" evidence="1">
    <location>
        <begin position="1"/>
        <end position="27"/>
    </location>
</feature>
<feature type="domain" description="Solute-binding protein family 3/N-terminal" evidence="2">
    <location>
        <begin position="36"/>
        <end position="245"/>
    </location>
</feature>
<dbReference type="Gene3D" id="3.40.190.10">
    <property type="entry name" value="Periplasmic binding protein-like II"/>
    <property type="match status" value="2"/>
</dbReference>
<reference evidence="3 4" key="1">
    <citation type="journal article" date="2005" name="Nucleic Acids Res.">
        <title>Genomic blueprint of Hahella chejuensis, a marine microbe producing an algicidal agent.</title>
        <authorList>
            <person name="Jeong H."/>
            <person name="Yim J.H."/>
            <person name="Lee C."/>
            <person name="Choi S.-H."/>
            <person name="Park Y.K."/>
            <person name="Yoon S.H."/>
            <person name="Hur C.-G."/>
            <person name="Kang H.-Y."/>
            <person name="Kim D."/>
            <person name="Lee H.H."/>
            <person name="Park K.H."/>
            <person name="Park S.-H."/>
            <person name="Park H.-S."/>
            <person name="Lee H.K."/>
            <person name="Oh T.K."/>
            <person name="Kim J.F."/>
        </authorList>
    </citation>
    <scope>NUCLEOTIDE SEQUENCE [LARGE SCALE GENOMIC DNA]</scope>
    <source>
        <strain evidence="3 4">KCTC 2396</strain>
    </source>
</reference>
<dbReference type="InterPro" id="IPR001638">
    <property type="entry name" value="Solute-binding_3/MltF_N"/>
</dbReference>
<protein>
    <submittedName>
        <fullName evidence="3">ABC-type amino acid transport/signal transduction systems, periplasmic component/domain</fullName>
    </submittedName>
</protein>
<dbReference type="SUPFAM" id="SSF53850">
    <property type="entry name" value="Periplasmic binding protein-like II"/>
    <property type="match status" value="1"/>
</dbReference>